<dbReference type="KEGG" id="gtr:GLOTRDRAFT_141651"/>
<dbReference type="AlphaFoldDB" id="S7PPV1"/>
<protein>
    <submittedName>
        <fullName evidence="1">Uncharacterized protein</fullName>
    </submittedName>
</protein>
<evidence type="ECO:0000313" key="1">
    <source>
        <dbReference type="EMBL" id="EPQ49931.1"/>
    </source>
</evidence>
<dbReference type="STRING" id="670483.S7PPV1"/>
<name>S7PPV1_GLOTA</name>
<dbReference type="GeneID" id="19304838"/>
<sequence length="416" mass="47157">MPSTADPGWWKRPRIFVLPVLPPELWIEIFEFATYVPGAVQSQSYNPFETVVPLPQLEELRSLKIAYRTKRSLVLVCKRWRELATPILYRIVLADHTKGVERLHRTLVSDFQSSSVVGSLRACVCRLVCVTLSSGVPFDLLAEIICSIPTLVIFNLWPAKYRGINLVIPENIRLSLATQGESLRVLDWAPGYVDAAALHEWRQMVSSLPGLRILRYWHGMALPPGTSFTPVRLPNLIYSSWDSIGLSRGRNSGRLTAEDDLRALQSLEFRDHLPPVPPHIGHNITLLSVPVSPRGIRGQIPELLAMLPNLVHLILRADDWPIIPQALPLPRIQKLGLGRFTGQACKNRDYTVLFDNLFSIDAPQLRVVRFVGWDEWSALSHRGPRVLARFRELAPSRPFRVEDREGRLLTDLWGLN</sequence>
<dbReference type="EMBL" id="KB469477">
    <property type="protein sequence ID" value="EPQ49931.1"/>
    <property type="molecule type" value="Genomic_DNA"/>
</dbReference>
<accession>S7PPV1</accession>
<evidence type="ECO:0000313" key="2">
    <source>
        <dbReference type="Proteomes" id="UP000030669"/>
    </source>
</evidence>
<dbReference type="Proteomes" id="UP000030669">
    <property type="component" value="Unassembled WGS sequence"/>
</dbReference>
<dbReference type="OrthoDB" id="3256525at2759"/>
<dbReference type="HOGENOM" id="CLU_052689_1_0_1"/>
<dbReference type="RefSeq" id="XP_007871614.1">
    <property type="nucleotide sequence ID" value="XM_007873423.1"/>
</dbReference>
<keyword evidence="2" id="KW-1185">Reference proteome</keyword>
<proteinExistence type="predicted"/>
<organism evidence="1 2">
    <name type="scientific">Gloeophyllum trabeum (strain ATCC 11539 / FP-39264 / Madison 617)</name>
    <name type="common">Brown rot fungus</name>
    <dbReference type="NCBI Taxonomy" id="670483"/>
    <lineage>
        <taxon>Eukaryota</taxon>
        <taxon>Fungi</taxon>
        <taxon>Dikarya</taxon>
        <taxon>Basidiomycota</taxon>
        <taxon>Agaricomycotina</taxon>
        <taxon>Agaricomycetes</taxon>
        <taxon>Gloeophyllales</taxon>
        <taxon>Gloeophyllaceae</taxon>
        <taxon>Gloeophyllum</taxon>
    </lineage>
</organism>
<gene>
    <name evidence="1" type="ORF">GLOTRDRAFT_141651</name>
</gene>
<reference evidence="1 2" key="1">
    <citation type="journal article" date="2012" name="Science">
        <title>The Paleozoic origin of enzymatic lignin decomposition reconstructed from 31 fungal genomes.</title>
        <authorList>
            <person name="Floudas D."/>
            <person name="Binder M."/>
            <person name="Riley R."/>
            <person name="Barry K."/>
            <person name="Blanchette R.A."/>
            <person name="Henrissat B."/>
            <person name="Martinez A.T."/>
            <person name="Otillar R."/>
            <person name="Spatafora J.W."/>
            <person name="Yadav J.S."/>
            <person name="Aerts A."/>
            <person name="Benoit I."/>
            <person name="Boyd A."/>
            <person name="Carlson A."/>
            <person name="Copeland A."/>
            <person name="Coutinho P.M."/>
            <person name="de Vries R.P."/>
            <person name="Ferreira P."/>
            <person name="Findley K."/>
            <person name="Foster B."/>
            <person name="Gaskell J."/>
            <person name="Glotzer D."/>
            <person name="Gorecki P."/>
            <person name="Heitman J."/>
            <person name="Hesse C."/>
            <person name="Hori C."/>
            <person name="Igarashi K."/>
            <person name="Jurgens J.A."/>
            <person name="Kallen N."/>
            <person name="Kersten P."/>
            <person name="Kohler A."/>
            <person name="Kuees U."/>
            <person name="Kumar T.K.A."/>
            <person name="Kuo A."/>
            <person name="LaButti K."/>
            <person name="Larrondo L.F."/>
            <person name="Lindquist E."/>
            <person name="Ling A."/>
            <person name="Lombard V."/>
            <person name="Lucas S."/>
            <person name="Lundell T."/>
            <person name="Martin R."/>
            <person name="McLaughlin D.J."/>
            <person name="Morgenstern I."/>
            <person name="Morin E."/>
            <person name="Murat C."/>
            <person name="Nagy L.G."/>
            <person name="Nolan M."/>
            <person name="Ohm R.A."/>
            <person name="Patyshakuliyeva A."/>
            <person name="Rokas A."/>
            <person name="Ruiz-Duenas F.J."/>
            <person name="Sabat G."/>
            <person name="Salamov A."/>
            <person name="Samejima M."/>
            <person name="Schmutz J."/>
            <person name="Slot J.C."/>
            <person name="St John F."/>
            <person name="Stenlid J."/>
            <person name="Sun H."/>
            <person name="Sun S."/>
            <person name="Syed K."/>
            <person name="Tsang A."/>
            <person name="Wiebenga A."/>
            <person name="Young D."/>
            <person name="Pisabarro A."/>
            <person name="Eastwood D.C."/>
            <person name="Martin F."/>
            <person name="Cullen D."/>
            <person name="Grigoriev I.V."/>
            <person name="Hibbett D.S."/>
        </authorList>
    </citation>
    <scope>NUCLEOTIDE SEQUENCE [LARGE SCALE GENOMIC DNA]</scope>
    <source>
        <strain evidence="1 2">ATCC 11539</strain>
    </source>
</reference>